<comment type="similarity">
    <text evidence="4 15">Belongs to the aspartate-semialdehyde dehydrogenase family.</text>
</comment>
<dbReference type="Pfam" id="PF02774">
    <property type="entry name" value="Semialdhyde_dhC"/>
    <property type="match status" value="1"/>
</dbReference>
<comment type="subunit">
    <text evidence="5 15">Homodimer.</text>
</comment>
<dbReference type="Gene3D" id="3.30.360.10">
    <property type="entry name" value="Dihydrodipicolinate Reductase, domain 2"/>
    <property type="match status" value="1"/>
</dbReference>
<feature type="active site" description="Proton acceptor" evidence="15">
    <location>
        <position position="317"/>
    </location>
</feature>
<dbReference type="PANTHER" id="PTHR46278">
    <property type="entry name" value="DEHYDROGENASE, PUTATIVE-RELATED"/>
    <property type="match status" value="1"/>
</dbReference>
<dbReference type="Pfam" id="PF01118">
    <property type="entry name" value="Semialdhyde_dh"/>
    <property type="match status" value="1"/>
</dbReference>
<dbReference type="SUPFAM" id="SSF55347">
    <property type="entry name" value="Glyceraldehyde-3-phosphate dehydrogenase-like, C-terminal domain"/>
    <property type="match status" value="1"/>
</dbReference>
<evidence type="ECO:0000313" key="18">
    <source>
        <dbReference type="EMBL" id="MBE9404950.1"/>
    </source>
</evidence>
<comment type="caution">
    <text evidence="18">The sequence shown here is derived from an EMBL/GenBank/DDBJ whole genome shotgun (WGS) entry which is preliminary data.</text>
</comment>
<feature type="binding site" evidence="15">
    <location>
        <position position="386"/>
    </location>
    <ligand>
        <name>NADP(+)</name>
        <dbReference type="ChEBI" id="CHEBI:58349"/>
    </ligand>
</feature>
<feature type="domain" description="Semialdehyde dehydrogenase NAD-binding" evidence="17">
    <location>
        <begin position="63"/>
        <end position="181"/>
    </location>
</feature>
<gene>
    <name evidence="15" type="primary">asd</name>
    <name evidence="18" type="ORF">IOE58_12420</name>
</gene>
<keyword evidence="12 15" id="KW-0457">Lysine biosynthesis</keyword>
<name>A0ABR9W4R5_9MICO</name>
<accession>A0ABR9W4R5</accession>
<organism evidence="18 19">
    <name type="scientific">Brachybacterium epidermidis</name>
    <dbReference type="NCBI Taxonomy" id="2781983"/>
    <lineage>
        <taxon>Bacteria</taxon>
        <taxon>Bacillati</taxon>
        <taxon>Actinomycetota</taxon>
        <taxon>Actinomycetes</taxon>
        <taxon>Micrococcales</taxon>
        <taxon>Dermabacteraceae</taxon>
        <taxon>Brachybacterium</taxon>
    </lineage>
</organism>
<comment type="pathway">
    <text evidence="1 15">Amino-acid biosynthesis; L-methionine biosynthesis via de novo pathway; L-homoserine from L-aspartate: step 2/3.</text>
</comment>
<dbReference type="PANTHER" id="PTHR46278:SF2">
    <property type="entry name" value="ASPARTATE-SEMIALDEHYDE DEHYDROGENASE"/>
    <property type="match status" value="1"/>
</dbReference>
<keyword evidence="11 15" id="KW-0560">Oxidoreductase</keyword>
<evidence type="ECO:0000256" key="8">
    <source>
        <dbReference type="ARBA" id="ARBA00022697"/>
    </source>
</evidence>
<evidence type="ECO:0000256" key="14">
    <source>
        <dbReference type="ARBA" id="ARBA00047891"/>
    </source>
</evidence>
<evidence type="ECO:0000256" key="4">
    <source>
        <dbReference type="ARBA" id="ARBA00010584"/>
    </source>
</evidence>
<keyword evidence="19" id="KW-1185">Reference proteome</keyword>
<keyword evidence="10 15" id="KW-0220">Diaminopimelate biosynthesis</keyword>
<dbReference type="NCBIfam" id="NF011456">
    <property type="entry name" value="PRK14874.1"/>
    <property type="match status" value="1"/>
</dbReference>
<protein>
    <recommendedName>
        <fullName evidence="6 15">Aspartate-semialdehyde dehydrogenase</fullName>
        <shortName evidence="15">ASA dehydrogenase</shortName>
        <shortName evidence="15">ASADH</shortName>
        <ecNumber evidence="6 15">1.2.1.11</ecNumber>
    </recommendedName>
    <alternativeName>
        <fullName evidence="15">Aspartate-beta-semialdehyde dehydrogenase</fullName>
    </alternativeName>
</protein>
<dbReference type="SUPFAM" id="SSF51735">
    <property type="entry name" value="NAD(P)-binding Rossmann-fold domains"/>
    <property type="match status" value="1"/>
</dbReference>
<dbReference type="GO" id="GO:0004073">
    <property type="term" value="F:aspartate-semialdehyde dehydrogenase activity"/>
    <property type="evidence" value="ECO:0007669"/>
    <property type="project" value="UniProtKB-EC"/>
</dbReference>
<sequence>MTAQDPRSAAPGAAAPDTSDIPATPDSAAIPDFTATADVAATPDSAAAPDFTGTPGYAPDGPVIAVVGATGQVGRVMLTLLAERAVPHSAIRAFASARSAGSTVQYAGLELPVEDAAAADLAANGGVDIAIFSAGGSTSKALAPRFVEVGAVVVDNSSAWRRDDQVPLVVAEVNPEAIHERPRGIIANPNCTTMAAMPTLKALHEEAGLSRLTIATYQAVSGSGVKGVAELAAQLRAGADRMEQLATDGSAVELGDPEVYVAPIAFNVLAMAGSLVEDGSGETDEEQKLRHESRKILGLPELPVAGTCVRVPVMTGHAVAVHAEFERPLDAERARAVLEQAEGVTVTDLPTPLDAAGRDGTFVGRIRQDQSVPDGRGLVLFAVADNLRKGAALNAIQITELLARKDQR</sequence>
<feature type="binding site" evidence="15">
    <location>
        <position position="218"/>
    </location>
    <ligand>
        <name>substrate</name>
    </ligand>
</feature>
<dbReference type="InterPro" id="IPR036291">
    <property type="entry name" value="NAD(P)-bd_dom_sf"/>
</dbReference>
<evidence type="ECO:0000256" key="16">
    <source>
        <dbReference type="SAM" id="MobiDB-lite"/>
    </source>
</evidence>
<dbReference type="HAMAP" id="MF_02121">
    <property type="entry name" value="ASADH"/>
    <property type="match status" value="1"/>
</dbReference>
<feature type="binding site" evidence="15">
    <location>
        <begin position="221"/>
        <end position="222"/>
    </location>
    <ligand>
        <name>NADP(+)</name>
        <dbReference type="ChEBI" id="CHEBI:58349"/>
    </ligand>
</feature>
<proteinExistence type="inferred from homology"/>
<feature type="binding site" evidence="15">
    <location>
        <begin position="70"/>
        <end position="73"/>
    </location>
    <ligand>
        <name>NADP(+)</name>
        <dbReference type="ChEBI" id="CHEBI:58349"/>
    </ligand>
</feature>
<evidence type="ECO:0000256" key="6">
    <source>
        <dbReference type="ARBA" id="ARBA00013120"/>
    </source>
</evidence>
<feature type="region of interest" description="Disordered" evidence="16">
    <location>
        <begin position="1"/>
        <end position="29"/>
    </location>
</feature>
<evidence type="ECO:0000256" key="1">
    <source>
        <dbReference type="ARBA" id="ARBA00005021"/>
    </source>
</evidence>
<dbReference type="Proteomes" id="UP000644727">
    <property type="component" value="Unassembled WGS sequence"/>
</dbReference>
<feature type="binding site" evidence="15">
    <location>
        <position position="310"/>
    </location>
    <ligand>
        <name>substrate</name>
    </ligand>
</feature>
<reference evidence="18 19" key="1">
    <citation type="submission" date="2020-10" db="EMBL/GenBank/DDBJ databases">
        <title>Draft genome and description of Brachybacterium epidermidis sp nov.</title>
        <authorList>
            <person name="Boxberger M."/>
            <person name="La Scola B."/>
        </authorList>
    </citation>
    <scope>NUCLEOTIDE SEQUENCE [LARGE SCALE GENOMIC DNA]</scope>
    <source>
        <strain evidence="18 19">Marseille-Q2903</strain>
    </source>
</reference>
<dbReference type="InterPro" id="IPR005986">
    <property type="entry name" value="Asp_semialdehyde_DH_beta"/>
</dbReference>
<dbReference type="InterPro" id="IPR000534">
    <property type="entry name" value="Semialdehyde_DH_NAD-bd"/>
</dbReference>
<feature type="binding site" evidence="15">
    <location>
        <position position="161"/>
    </location>
    <ligand>
        <name>phosphate</name>
        <dbReference type="ChEBI" id="CHEBI:43474"/>
    </ligand>
</feature>
<evidence type="ECO:0000256" key="3">
    <source>
        <dbReference type="ARBA" id="ARBA00005097"/>
    </source>
</evidence>
<dbReference type="InterPro" id="IPR012080">
    <property type="entry name" value="Asp_semialdehyde_DH"/>
</dbReference>
<comment type="pathway">
    <text evidence="2 15">Amino-acid biosynthesis; L-lysine biosynthesis via DAP pathway; (S)-tetrahydrodipicolinate from L-aspartate: step 2/4.</text>
</comment>
<dbReference type="PROSITE" id="PS01103">
    <property type="entry name" value="ASD"/>
    <property type="match status" value="1"/>
</dbReference>
<comment type="catalytic activity">
    <reaction evidence="14 15">
        <text>L-aspartate 4-semialdehyde + phosphate + NADP(+) = 4-phospho-L-aspartate + NADPH + H(+)</text>
        <dbReference type="Rhea" id="RHEA:24284"/>
        <dbReference type="ChEBI" id="CHEBI:15378"/>
        <dbReference type="ChEBI" id="CHEBI:43474"/>
        <dbReference type="ChEBI" id="CHEBI:57535"/>
        <dbReference type="ChEBI" id="CHEBI:57783"/>
        <dbReference type="ChEBI" id="CHEBI:58349"/>
        <dbReference type="ChEBI" id="CHEBI:537519"/>
        <dbReference type="EC" id="1.2.1.11"/>
    </reaction>
</comment>
<evidence type="ECO:0000256" key="7">
    <source>
        <dbReference type="ARBA" id="ARBA00022605"/>
    </source>
</evidence>
<dbReference type="PIRSF" id="PIRSF000148">
    <property type="entry name" value="ASA_dh"/>
    <property type="match status" value="1"/>
</dbReference>
<evidence type="ECO:0000256" key="11">
    <source>
        <dbReference type="ARBA" id="ARBA00023002"/>
    </source>
</evidence>
<comment type="function">
    <text evidence="15">Catalyzes the NADPH-dependent formation of L-aspartate-semialdehyde (L-ASA) by the reductive dephosphorylation of L-aspartyl-4-phosphate.</text>
</comment>
<dbReference type="Gene3D" id="3.40.50.720">
    <property type="entry name" value="NAD(P)-binding Rossmann-like Domain"/>
    <property type="match status" value="1"/>
</dbReference>
<keyword evidence="8 15" id="KW-0791">Threonine biosynthesis</keyword>
<evidence type="ECO:0000313" key="19">
    <source>
        <dbReference type="Proteomes" id="UP000644727"/>
    </source>
</evidence>
<dbReference type="CDD" id="cd02316">
    <property type="entry name" value="VcASADH2_like_N"/>
    <property type="match status" value="1"/>
</dbReference>
<keyword evidence="9 15" id="KW-0521">NADP</keyword>
<comment type="pathway">
    <text evidence="3 15">Amino-acid biosynthesis; L-threonine biosynthesis; L-threonine from L-aspartate: step 2/5.</text>
</comment>
<evidence type="ECO:0000256" key="15">
    <source>
        <dbReference type="HAMAP-Rule" id="MF_02121"/>
    </source>
</evidence>
<dbReference type="NCBIfam" id="TIGR01296">
    <property type="entry name" value="asd_B"/>
    <property type="match status" value="1"/>
</dbReference>
<dbReference type="SMART" id="SM00859">
    <property type="entry name" value="Semialdhyde_dh"/>
    <property type="match status" value="1"/>
</dbReference>
<dbReference type="InterPro" id="IPR012280">
    <property type="entry name" value="Semialdhyde_DH_dimer_dom"/>
</dbReference>
<dbReference type="EC" id="1.2.1.11" evidence="6 15"/>
<evidence type="ECO:0000256" key="10">
    <source>
        <dbReference type="ARBA" id="ARBA00022915"/>
    </source>
</evidence>
<feature type="active site" description="Acyl-thioester intermediate" evidence="15">
    <location>
        <position position="191"/>
    </location>
</feature>
<evidence type="ECO:0000256" key="2">
    <source>
        <dbReference type="ARBA" id="ARBA00005076"/>
    </source>
</evidence>
<dbReference type="CDD" id="cd18131">
    <property type="entry name" value="ASADH_C_bac_euk_like"/>
    <property type="match status" value="1"/>
</dbReference>
<evidence type="ECO:0000256" key="5">
    <source>
        <dbReference type="ARBA" id="ARBA00011738"/>
    </source>
</evidence>
<keyword evidence="13 15" id="KW-0486">Methionine biosynthesis</keyword>
<dbReference type="RefSeq" id="WP_193866691.1">
    <property type="nucleotide sequence ID" value="NZ_JADEYR010000017.1"/>
</dbReference>
<evidence type="ECO:0000256" key="9">
    <source>
        <dbReference type="ARBA" id="ARBA00022857"/>
    </source>
</evidence>
<dbReference type="InterPro" id="IPR000319">
    <property type="entry name" value="Asp-semialdehyde_DH_CS"/>
</dbReference>
<evidence type="ECO:0000256" key="13">
    <source>
        <dbReference type="ARBA" id="ARBA00023167"/>
    </source>
</evidence>
<evidence type="ECO:0000259" key="17">
    <source>
        <dbReference type="SMART" id="SM00859"/>
    </source>
</evidence>
<keyword evidence="7 15" id="KW-0028">Amino-acid biosynthesis</keyword>
<dbReference type="EMBL" id="JADEYR010000017">
    <property type="protein sequence ID" value="MBE9404950.1"/>
    <property type="molecule type" value="Genomic_DNA"/>
</dbReference>
<evidence type="ECO:0000256" key="12">
    <source>
        <dbReference type="ARBA" id="ARBA00023154"/>
    </source>
</evidence>
<comment type="caution">
    <text evidence="15">Lacks conserved residue(s) required for the propagation of feature annotation.</text>
</comment>
<feature type="binding site" evidence="15">
    <location>
        <begin position="98"/>
        <end position="99"/>
    </location>
    <ligand>
        <name>NADP(+)</name>
        <dbReference type="ChEBI" id="CHEBI:58349"/>
    </ligand>
</feature>